<accession>A0ABQ4IFI0</accession>
<keyword evidence="2" id="KW-1185">Reference proteome</keyword>
<organism evidence="1 2">
    <name type="scientific">Micromonospora gifhornensis</name>
    <dbReference type="NCBI Taxonomy" id="84594"/>
    <lineage>
        <taxon>Bacteria</taxon>
        <taxon>Bacillati</taxon>
        <taxon>Actinomycetota</taxon>
        <taxon>Actinomycetes</taxon>
        <taxon>Micromonosporales</taxon>
        <taxon>Micromonosporaceae</taxon>
        <taxon>Micromonospora</taxon>
    </lineage>
</organism>
<protein>
    <recommendedName>
        <fullName evidence="3">Carbonic anhydrase</fullName>
    </recommendedName>
</protein>
<evidence type="ECO:0008006" key="3">
    <source>
        <dbReference type="Google" id="ProtNLM"/>
    </source>
</evidence>
<dbReference type="Proteomes" id="UP000647860">
    <property type="component" value="Unassembled WGS sequence"/>
</dbReference>
<evidence type="ECO:0000313" key="1">
    <source>
        <dbReference type="EMBL" id="GIJ16503.1"/>
    </source>
</evidence>
<reference evidence="1 2" key="1">
    <citation type="submission" date="2021-01" db="EMBL/GenBank/DDBJ databases">
        <title>Whole genome shotgun sequence of Verrucosispora gifhornensis NBRC 16317.</title>
        <authorList>
            <person name="Komaki H."/>
            <person name="Tamura T."/>
        </authorList>
    </citation>
    <scope>NUCLEOTIDE SEQUENCE [LARGE SCALE GENOMIC DNA]</scope>
    <source>
        <strain evidence="1 2">NBRC 16317</strain>
    </source>
</reference>
<sequence length="141" mass="15378">MSTPQRFATMVTCIDGRIQRPLDEWVRRHLDVDYLDTITEPGPEAVLAATGEQRLTAVLEKVAVSQQAHGSGTLVIAGHADCAGNPVSVEEHRDQLRRSVARLARRLPDTRILAVHAGQCGERCWDPELVAEVSPAPRPAA</sequence>
<dbReference type="RefSeq" id="WP_233196708.1">
    <property type="nucleotide sequence ID" value="NZ_BAAAGZ010000012.1"/>
</dbReference>
<comment type="caution">
    <text evidence="1">The sequence shown here is derived from an EMBL/GenBank/DDBJ whole genome shotgun (WGS) entry which is preliminary data.</text>
</comment>
<dbReference type="EMBL" id="BOPA01000021">
    <property type="protein sequence ID" value="GIJ16503.1"/>
    <property type="molecule type" value="Genomic_DNA"/>
</dbReference>
<dbReference type="Pfam" id="PF20393">
    <property type="entry name" value="Pro_CA_2"/>
    <property type="match status" value="1"/>
</dbReference>
<dbReference type="InterPro" id="IPR036874">
    <property type="entry name" value="Carbonic_anhydrase_sf"/>
</dbReference>
<gene>
    <name evidence="1" type="ORF">Vgi01_31870</name>
</gene>
<dbReference type="SUPFAM" id="SSF53056">
    <property type="entry name" value="beta-carbonic anhydrase, cab"/>
    <property type="match status" value="1"/>
</dbReference>
<dbReference type="InterPro" id="IPR046871">
    <property type="entry name" value="Pro_CA_2"/>
</dbReference>
<proteinExistence type="predicted"/>
<evidence type="ECO:0000313" key="2">
    <source>
        <dbReference type="Proteomes" id="UP000647860"/>
    </source>
</evidence>
<name>A0ABQ4IFI0_9ACTN</name>